<evidence type="ECO:0000259" key="9">
    <source>
        <dbReference type="Pfam" id="PF00263"/>
    </source>
</evidence>
<keyword evidence="14" id="KW-1185">Reference proteome</keyword>
<evidence type="ECO:0000256" key="6">
    <source>
        <dbReference type="ARBA" id="ARBA00023136"/>
    </source>
</evidence>
<dbReference type="CDD" id="cd16429">
    <property type="entry name" value="VirB10"/>
    <property type="match status" value="1"/>
</dbReference>
<feature type="compositionally biased region" description="Low complexity" evidence="7">
    <location>
        <begin position="1309"/>
        <end position="1332"/>
    </location>
</feature>
<feature type="transmembrane region" description="Helical" evidence="8">
    <location>
        <begin position="53"/>
        <end position="77"/>
    </location>
</feature>
<sequence length="1936" mass="202900">MCAMKTSAQKSAPRSDSSKGPPVPPYTPGPIRESATRKYFARGEMERITANRWFLATVFLAVLTLVNAIGWVVFLPLKTIQTIVINQEKSGRLIADLNGTSSYVPDRDAVAYFLSEWINNVYDINASTIDNNLALAGKMTVGEATDQLNSLLHKENPYARLHDVPTLRRTFNRLTANFITDDTVIIRFNLTEREGPGSSPKVSAWAMTITYTRIPPTTIEQVKINPGFVAVSTAEAGGNRNAADTAISSPLDNRIVTFPYTADAVFTLLTQSGQGTHIQLERGEGVVEKPVLGDTIQWRISGGPTNLYVKPVRPGISTSLTLVTNKRTYEFYLVASEPGGKFYQQVSFYYPDELKDVQLQAQVQAESFIAEKQRLSSQLLTPPLDPTSFHYGYKIKGDAPFRPIDVFDDGTKTFFRIPNVQDMPAVFVPDDSKRLTLIVTRLQGNFVIADRVSDRFVLKLDDQEDDESAFEHGNPARRRVDRNDIPGSVQAPDREPVEDLTRGKRKRGKTLGFLVILLALGGGLYYLYGQPDKPSQRRKTNATYTPSEQAGALVVGQAKDAAAQTAEDRRRAALMQGASGVKAVDPNAAAGAAIGGQALVGNGAAATPASDAAAAAKAAKDAAEARAEREAQIAASPLQANDVQTLKEESGRNSQPQSPAEELAATLKNQLKENQSVAEKQMDKVMQLSAAYGGAGQGGAAVPMATRSGQQDQWLASQKADGQGPMQMNAAPAMPIVSEGTPVRAVLLTGLDTDNPGQVSAMVTSDVYDTFTGRALMIPKGSRLNGSYNHEIHVGQDRVLIAMTRLVRPDGSWIDLSGASGGEMDGSSGLEGNVNNHFWKIFGSSLVIGAATLLLDRTQQNVTVSQGLGTTQMGGTIFAQTLQQVLTDLLSRNKDIPPTITRSGGTQFTFLVRRDLALSPYFRSLVMGPLLASAAPGLDFGYRIDGPASVRPTLVFNDGLDTYVQPSGSGRTYVAGAKADGPYLRITGIPDSFAVRVGSISLRVDHVGLPSGPSSLASSPSTSHSYGERVAGLRSALAVRAAASPAGAPLSRTSSSAVSRSGVDGAAAGDGSGSEQTAVGGPIATDAVAATSIPGVAPGNESPNVGKKSESTDVSYLAKYFGADGIREGFGGAIQIHFRTRPSAELQFASADGKHLDASWDDTANVMTVGAAQKFVVRDGRSSVAVSRQTTDTFNYPADNAAGLEQVFSESGAIYFRVAEGTKKVSVRADGKALRGQQKGRYYRVAGTADSFVVNADGFEESSMRIRVAVLALGALFLAGLSGSAVAAGGPPTPVGAGWQPLRGGGQPAAERGSYAGAPAAANPESASQAVAEPGPAKGPEEATPAAEVWTIREGFPISEELKSWGSRANWSVVWQMPRDVIAAATTTFSGDFPTALTDVVKTLAANGALIRARIFDGNRTVVGLRCAALTAVVAALLAGCAQIAAGDRTVKAAADKVIEEQAKASIEGPVVSRTTGAWLLGDSVQVTPELSPILKRQIAWQPPQRVTLSELAAYVTKQTGLSVDISEVQRPAGAGKTGMASTSAAGQLPLPPGMLAAPAIAKPGGDAAASEALPTMQVSYVGNVKGLLDFAANEVGLWWRMENGGVEFYRTVTKTIYIAAVNRKSSGQNSIVTQSGPGSLSNSSSSGSGGGSSGSPTGNSMSKDEYDVDVWKTIASTARTVAGASGGGLAEISAEPAQGSITVTGSPTQVKNVEAWAKGLTDKLSQQVLISVSVYSVNLSNEDNYGWSPTVLYSKLSTMYGLSLTPPGVPQVTGSLAPMLLTGTAGKSSSLNGSQLAVNALSTLGHVSETVTQSVVTLNGQPAPMQVANQVTYLAQSGTTNTANVGSSTTLTPGVVTTGFTATFLPQIVNGRILLTMDMTNSVLNSINQASSNGSTIQTPNVSSTTFQQSVSLTPGAALMLAGLQQDNSAVNRSG</sequence>
<dbReference type="CDD" id="cd06911">
    <property type="entry name" value="VirB9_CagX_TrbG"/>
    <property type="match status" value="1"/>
</dbReference>
<feature type="domain" description="Type II/III secretion system secretin-like" evidence="9">
    <location>
        <begin position="1801"/>
        <end position="1934"/>
    </location>
</feature>
<feature type="compositionally biased region" description="Polar residues" evidence="7">
    <location>
        <begin position="1"/>
        <end position="15"/>
    </location>
</feature>
<dbReference type="InterPro" id="IPR042217">
    <property type="entry name" value="T4SS_VirB10/TrbI"/>
</dbReference>
<dbReference type="InterPro" id="IPR007430">
    <property type="entry name" value="VirB8"/>
</dbReference>
<dbReference type="PANTHER" id="PTHR30332">
    <property type="entry name" value="PROBABLE GENERAL SECRETION PATHWAY PROTEIN D"/>
    <property type="match status" value="1"/>
</dbReference>
<evidence type="ECO:0000256" key="8">
    <source>
        <dbReference type="SAM" id="Phobius"/>
    </source>
</evidence>
<feature type="compositionally biased region" description="Low complexity" evidence="7">
    <location>
        <begin position="1636"/>
        <end position="1647"/>
    </location>
</feature>
<dbReference type="Pfam" id="PF03524">
    <property type="entry name" value="CagX"/>
    <property type="match status" value="1"/>
</dbReference>
<comment type="subcellular location">
    <subcellularLocation>
        <location evidence="1">Membrane</location>
        <topology evidence="1">Single-pass membrane protein</topology>
    </subcellularLocation>
</comment>
<keyword evidence="4" id="KW-0732">Signal</keyword>
<dbReference type="InterPro" id="IPR050810">
    <property type="entry name" value="Bact_Secretion_Sys_Channel"/>
</dbReference>
<dbReference type="GO" id="GO:0016020">
    <property type="term" value="C:membrane"/>
    <property type="evidence" value="ECO:0007669"/>
    <property type="project" value="UniProtKB-SubCell"/>
</dbReference>
<dbReference type="CDD" id="cd16425">
    <property type="entry name" value="TrbF"/>
    <property type="match status" value="1"/>
</dbReference>
<keyword evidence="6 8" id="KW-0472">Membrane</keyword>
<dbReference type="EnsemblPlants" id="KEH15674">
    <property type="protein sequence ID" value="KEH15674"/>
    <property type="gene ID" value="MTR_0666s0020"/>
</dbReference>
<evidence type="ECO:0000313" key="14">
    <source>
        <dbReference type="Proteomes" id="UP000002051"/>
    </source>
</evidence>
<evidence type="ECO:0000256" key="5">
    <source>
        <dbReference type="ARBA" id="ARBA00022989"/>
    </source>
</evidence>
<name>A0A072TDN8_MEDTR</name>
<feature type="domain" description="Toxin co-regulated pilus biosynthesis protein Q C-terminal" evidence="11">
    <location>
        <begin position="1349"/>
        <end position="1423"/>
    </location>
</feature>
<dbReference type="InterPro" id="IPR018927">
    <property type="entry name" value="Pilus_synth_Q_C"/>
</dbReference>
<dbReference type="Pfam" id="PF04335">
    <property type="entry name" value="VirB8"/>
    <property type="match status" value="1"/>
</dbReference>
<dbReference type="Pfam" id="PF00263">
    <property type="entry name" value="Secretin"/>
    <property type="match status" value="1"/>
</dbReference>
<dbReference type="InterPro" id="IPR033645">
    <property type="entry name" value="VirB9/CagX/TrbG_C"/>
</dbReference>
<protein>
    <submittedName>
        <fullName evidence="12">Conjugal transfer protein TrbG</fullName>
    </submittedName>
</protein>
<comment type="similarity">
    <text evidence="2">Belongs to the TrbG/VirB9 family.</text>
</comment>
<organism evidence="12 14">
    <name type="scientific">Medicago truncatula</name>
    <name type="common">Barrel medic</name>
    <name type="synonym">Medicago tribuloides</name>
    <dbReference type="NCBI Taxonomy" id="3880"/>
    <lineage>
        <taxon>Eukaryota</taxon>
        <taxon>Viridiplantae</taxon>
        <taxon>Streptophyta</taxon>
        <taxon>Embryophyta</taxon>
        <taxon>Tracheophyta</taxon>
        <taxon>Spermatophyta</taxon>
        <taxon>Magnoliopsida</taxon>
        <taxon>eudicotyledons</taxon>
        <taxon>Gunneridae</taxon>
        <taxon>Pentapetalae</taxon>
        <taxon>rosids</taxon>
        <taxon>fabids</taxon>
        <taxon>Fabales</taxon>
        <taxon>Fabaceae</taxon>
        <taxon>Papilionoideae</taxon>
        <taxon>50 kb inversion clade</taxon>
        <taxon>NPAAA clade</taxon>
        <taxon>Hologalegina</taxon>
        <taxon>IRL clade</taxon>
        <taxon>Trifolieae</taxon>
        <taxon>Medicago</taxon>
    </lineage>
</organism>
<dbReference type="InterPro" id="IPR038161">
    <property type="entry name" value="VirB9/CagX/TrbG_C_sf"/>
</dbReference>
<proteinExistence type="inferred from homology"/>
<reference evidence="12 14" key="2">
    <citation type="journal article" date="2014" name="BMC Genomics">
        <title>An improved genome release (version Mt4.0) for the model legume Medicago truncatula.</title>
        <authorList>
            <person name="Tang H."/>
            <person name="Krishnakumar V."/>
            <person name="Bidwell S."/>
            <person name="Rosen B."/>
            <person name="Chan A."/>
            <person name="Zhou S."/>
            <person name="Gentzbittel L."/>
            <person name="Childs K.L."/>
            <person name="Yandell M."/>
            <person name="Gundlach H."/>
            <person name="Mayer K.F."/>
            <person name="Schwartz D.C."/>
            <person name="Town C.D."/>
        </authorList>
    </citation>
    <scope>GENOME REANNOTATION</scope>
    <source>
        <strain evidence="12">A17</strain>
        <strain evidence="13 14">cv. Jemalong A17</strain>
    </source>
</reference>
<feature type="region of interest" description="Disordered" evidence="7">
    <location>
        <begin position="633"/>
        <end position="661"/>
    </location>
</feature>
<evidence type="ECO:0000313" key="13">
    <source>
        <dbReference type="EnsemblPlants" id="KEH15674"/>
    </source>
</evidence>
<dbReference type="EMBL" id="KL403390">
    <property type="protein sequence ID" value="KEH15674.1"/>
    <property type="molecule type" value="Genomic_DNA"/>
</dbReference>
<dbReference type="Gene3D" id="2.40.128.260">
    <property type="entry name" value="Type IV secretion system, VirB10/TraB/TrbI"/>
    <property type="match status" value="1"/>
</dbReference>
<evidence type="ECO:0000313" key="12">
    <source>
        <dbReference type="EMBL" id="KEH15674.1"/>
    </source>
</evidence>
<feature type="domain" description="Bacterial virulence protein VirB8" evidence="10">
    <location>
        <begin position="36"/>
        <end position="226"/>
    </location>
</feature>
<feature type="compositionally biased region" description="Basic and acidic residues" evidence="7">
    <location>
        <begin position="492"/>
        <end position="502"/>
    </location>
</feature>
<evidence type="ECO:0000256" key="7">
    <source>
        <dbReference type="SAM" id="MobiDB-lite"/>
    </source>
</evidence>
<evidence type="ECO:0000256" key="2">
    <source>
        <dbReference type="ARBA" id="ARBA00006135"/>
    </source>
</evidence>
<evidence type="ECO:0000259" key="11">
    <source>
        <dbReference type="Pfam" id="PF10671"/>
    </source>
</evidence>
<keyword evidence="3 8" id="KW-0812">Transmembrane</keyword>
<evidence type="ECO:0000259" key="10">
    <source>
        <dbReference type="Pfam" id="PF04335"/>
    </source>
</evidence>
<reference evidence="13" key="3">
    <citation type="submission" date="2015-06" db="UniProtKB">
        <authorList>
            <consortium name="EnsemblPlants"/>
        </authorList>
    </citation>
    <scope>IDENTIFICATION</scope>
    <source>
        <strain evidence="13">cv. Jemalong A17</strain>
    </source>
</reference>
<dbReference type="GO" id="GO:0009306">
    <property type="term" value="P:protein secretion"/>
    <property type="evidence" value="ECO:0007669"/>
    <property type="project" value="InterPro"/>
</dbReference>
<feature type="non-terminal residue" evidence="12">
    <location>
        <position position="1936"/>
    </location>
</feature>
<dbReference type="HOGENOM" id="CLU_235104_0_0_1"/>
<feature type="region of interest" description="Disordered" evidence="7">
    <location>
        <begin position="1629"/>
        <end position="1664"/>
    </location>
</feature>
<gene>
    <name evidence="12" type="ORF">MTR_0666s0020</name>
</gene>
<feature type="region of interest" description="Disordered" evidence="7">
    <location>
        <begin position="467"/>
        <end position="503"/>
    </location>
</feature>
<dbReference type="InterPro" id="IPR035658">
    <property type="entry name" value="TrbF"/>
</dbReference>
<dbReference type="InterPro" id="IPR005498">
    <property type="entry name" value="T4SS_VirB10/TraB/TrbI"/>
</dbReference>
<dbReference type="Gene3D" id="3.10.450.230">
    <property type="entry name" value="VirB8 protein"/>
    <property type="match status" value="1"/>
</dbReference>
<evidence type="ECO:0000256" key="1">
    <source>
        <dbReference type="ARBA" id="ARBA00004167"/>
    </source>
</evidence>
<dbReference type="PANTHER" id="PTHR30332:SF24">
    <property type="entry name" value="SECRETIN GSPD-RELATED"/>
    <property type="match status" value="1"/>
</dbReference>
<feature type="region of interest" description="Disordered" evidence="7">
    <location>
        <begin position="1297"/>
        <end position="1345"/>
    </location>
</feature>
<dbReference type="InterPro" id="IPR010258">
    <property type="entry name" value="Conjugal_tfr_TrbG/VirB9/CagX"/>
</dbReference>
<reference evidence="12 14" key="1">
    <citation type="journal article" date="2011" name="Nature">
        <title>The Medicago genome provides insight into the evolution of rhizobial symbioses.</title>
        <authorList>
            <person name="Young N.D."/>
            <person name="Debelle F."/>
            <person name="Oldroyd G.E."/>
            <person name="Geurts R."/>
            <person name="Cannon S.B."/>
            <person name="Udvardi M.K."/>
            <person name="Benedito V.A."/>
            <person name="Mayer K.F."/>
            <person name="Gouzy J."/>
            <person name="Schoof H."/>
            <person name="Van de Peer Y."/>
            <person name="Proost S."/>
            <person name="Cook D.R."/>
            <person name="Meyers B.C."/>
            <person name="Spannagl M."/>
            <person name="Cheung F."/>
            <person name="De Mita S."/>
            <person name="Krishnakumar V."/>
            <person name="Gundlach H."/>
            <person name="Zhou S."/>
            <person name="Mudge J."/>
            <person name="Bharti A.K."/>
            <person name="Murray J.D."/>
            <person name="Naoumkina M.A."/>
            <person name="Rosen B."/>
            <person name="Silverstein K.A."/>
            <person name="Tang H."/>
            <person name="Rombauts S."/>
            <person name="Zhao P.X."/>
            <person name="Zhou P."/>
            <person name="Barbe V."/>
            <person name="Bardou P."/>
            <person name="Bechner M."/>
            <person name="Bellec A."/>
            <person name="Berger A."/>
            <person name="Berges H."/>
            <person name="Bidwell S."/>
            <person name="Bisseling T."/>
            <person name="Choisne N."/>
            <person name="Couloux A."/>
            <person name="Denny R."/>
            <person name="Deshpande S."/>
            <person name="Dai X."/>
            <person name="Doyle J.J."/>
            <person name="Dudez A.M."/>
            <person name="Farmer A.D."/>
            <person name="Fouteau S."/>
            <person name="Franken C."/>
            <person name="Gibelin C."/>
            <person name="Gish J."/>
            <person name="Goldstein S."/>
            <person name="Gonzalez A.J."/>
            <person name="Green P.J."/>
            <person name="Hallab A."/>
            <person name="Hartog M."/>
            <person name="Hua A."/>
            <person name="Humphray S.J."/>
            <person name="Jeong D.H."/>
            <person name="Jing Y."/>
            <person name="Jocker A."/>
            <person name="Kenton S.M."/>
            <person name="Kim D.J."/>
            <person name="Klee K."/>
            <person name="Lai H."/>
            <person name="Lang C."/>
            <person name="Lin S."/>
            <person name="Macmil S.L."/>
            <person name="Magdelenat G."/>
            <person name="Matthews L."/>
            <person name="McCorrison J."/>
            <person name="Monaghan E.L."/>
            <person name="Mun J.H."/>
            <person name="Najar F.Z."/>
            <person name="Nicholson C."/>
            <person name="Noirot C."/>
            <person name="O'Bleness M."/>
            <person name="Paule C.R."/>
            <person name="Poulain J."/>
            <person name="Prion F."/>
            <person name="Qin B."/>
            <person name="Qu C."/>
            <person name="Retzel E.F."/>
            <person name="Riddle C."/>
            <person name="Sallet E."/>
            <person name="Samain S."/>
            <person name="Samson N."/>
            <person name="Sanders I."/>
            <person name="Saurat O."/>
            <person name="Scarpelli C."/>
            <person name="Schiex T."/>
            <person name="Segurens B."/>
            <person name="Severin A.J."/>
            <person name="Sherrier D.J."/>
            <person name="Shi R."/>
            <person name="Sims S."/>
            <person name="Singer S.R."/>
            <person name="Sinharoy S."/>
            <person name="Sterck L."/>
            <person name="Viollet A."/>
            <person name="Wang B.B."/>
            <person name="Wang K."/>
            <person name="Wang M."/>
            <person name="Wang X."/>
            <person name="Warfsmann J."/>
            <person name="Weissenbach J."/>
            <person name="White D.D."/>
            <person name="White J.D."/>
            <person name="Wiley G.B."/>
            <person name="Wincker P."/>
            <person name="Xing Y."/>
            <person name="Yang L."/>
            <person name="Yao Z."/>
            <person name="Ying F."/>
            <person name="Zhai J."/>
            <person name="Zhou L."/>
            <person name="Zuber A."/>
            <person name="Denarie J."/>
            <person name="Dixon R.A."/>
            <person name="May G.D."/>
            <person name="Schwartz D.C."/>
            <person name="Rogers J."/>
            <person name="Quetier F."/>
            <person name="Town C.D."/>
            <person name="Roe B.A."/>
        </authorList>
    </citation>
    <scope>NUCLEOTIDE SEQUENCE [LARGE SCALE GENOMIC DNA]</scope>
    <source>
        <strain evidence="12">A17</strain>
        <strain evidence="13 14">cv. Jemalong A17</strain>
    </source>
</reference>
<evidence type="ECO:0000256" key="4">
    <source>
        <dbReference type="ARBA" id="ARBA00022729"/>
    </source>
</evidence>
<feature type="compositionally biased region" description="Low complexity" evidence="7">
    <location>
        <begin position="1047"/>
        <end position="1069"/>
    </location>
</feature>
<dbReference type="Pfam" id="PF10671">
    <property type="entry name" value="TcpQ"/>
    <property type="match status" value="1"/>
</dbReference>
<accession>A0A072TDN8</accession>
<dbReference type="Gene3D" id="2.60.40.2500">
    <property type="match status" value="1"/>
</dbReference>
<dbReference type="InterPro" id="IPR004846">
    <property type="entry name" value="T2SS/T3SS_dom"/>
</dbReference>
<feature type="region of interest" description="Disordered" evidence="7">
    <location>
        <begin position="1047"/>
        <end position="1079"/>
    </location>
</feature>
<dbReference type="Pfam" id="PF03743">
    <property type="entry name" value="TrbI"/>
    <property type="match status" value="1"/>
</dbReference>
<evidence type="ECO:0000256" key="3">
    <source>
        <dbReference type="ARBA" id="ARBA00022692"/>
    </source>
</evidence>
<dbReference type="Proteomes" id="UP000002051">
    <property type="component" value="Unassembled WGS sequence"/>
</dbReference>
<dbReference type="SUPFAM" id="SSF54427">
    <property type="entry name" value="NTF2-like"/>
    <property type="match status" value="1"/>
</dbReference>
<keyword evidence="5 8" id="KW-1133">Transmembrane helix</keyword>
<feature type="region of interest" description="Disordered" evidence="7">
    <location>
        <begin position="1"/>
        <end position="31"/>
    </location>
</feature>
<dbReference type="InterPro" id="IPR032710">
    <property type="entry name" value="NTF2-like_dom_sf"/>
</dbReference>